<name>A0ABT7QPB7_9BACT</name>
<dbReference type="PROSITE" id="PS51352">
    <property type="entry name" value="THIOREDOXIN_2"/>
    <property type="match status" value="1"/>
</dbReference>
<comment type="caution">
    <text evidence="10">The sequence shown here is derived from an EMBL/GenBank/DDBJ whole genome shotgun (WGS) entry which is preliminary data.</text>
</comment>
<evidence type="ECO:0000256" key="5">
    <source>
        <dbReference type="ARBA" id="ARBA00022989"/>
    </source>
</evidence>
<dbReference type="EC" id="1.8.1.8" evidence="10"/>
<dbReference type="Proteomes" id="UP001169066">
    <property type="component" value="Unassembled WGS sequence"/>
</dbReference>
<dbReference type="SUPFAM" id="SSF74863">
    <property type="entry name" value="Thiol:disulfide interchange protein DsbD, N-terminal domain (DsbD-alpha)"/>
    <property type="match status" value="1"/>
</dbReference>
<evidence type="ECO:0000256" key="2">
    <source>
        <dbReference type="ARBA" id="ARBA00022475"/>
    </source>
</evidence>
<feature type="transmembrane region" description="Helical" evidence="7">
    <location>
        <begin position="174"/>
        <end position="200"/>
    </location>
</feature>
<feature type="transmembrane region" description="Helical" evidence="7">
    <location>
        <begin position="335"/>
        <end position="358"/>
    </location>
</feature>
<feature type="transmembrane region" description="Helical" evidence="7">
    <location>
        <begin position="256"/>
        <end position="278"/>
    </location>
</feature>
<keyword evidence="10" id="KW-0560">Oxidoreductase</keyword>
<dbReference type="PANTHER" id="PTHR32234">
    <property type="entry name" value="THIOL:DISULFIDE INTERCHANGE PROTEIN DSBD"/>
    <property type="match status" value="1"/>
</dbReference>
<dbReference type="RefSeq" id="WP_289401003.1">
    <property type="nucleotide sequence ID" value="NZ_JAQIBC010000001.1"/>
</dbReference>
<dbReference type="Gene3D" id="2.60.40.1250">
    <property type="entry name" value="Thiol:disulfide interchange protein DsbD, N-terminal domain"/>
    <property type="match status" value="1"/>
</dbReference>
<reference evidence="10" key="1">
    <citation type="submission" date="2023-01" db="EMBL/GenBank/DDBJ databases">
        <title>Sulfurovum sp. XTW-4 genome assembly.</title>
        <authorList>
            <person name="Wang J."/>
        </authorList>
    </citation>
    <scope>NUCLEOTIDE SEQUENCE</scope>
    <source>
        <strain evidence="10">XTW-4</strain>
    </source>
</reference>
<evidence type="ECO:0000313" key="10">
    <source>
        <dbReference type="EMBL" id="MDM5262835.1"/>
    </source>
</evidence>
<keyword evidence="11" id="KW-1185">Reference proteome</keyword>
<proteinExistence type="predicted"/>
<dbReference type="InterPro" id="IPR013766">
    <property type="entry name" value="Thioredoxin_domain"/>
</dbReference>
<dbReference type="SUPFAM" id="SSF52833">
    <property type="entry name" value="Thioredoxin-like"/>
    <property type="match status" value="1"/>
</dbReference>
<evidence type="ECO:0000256" key="3">
    <source>
        <dbReference type="ARBA" id="ARBA00022692"/>
    </source>
</evidence>
<accession>A0ABT7QPB7</accession>
<dbReference type="NCBIfam" id="NF001419">
    <property type="entry name" value="PRK00293.1"/>
    <property type="match status" value="1"/>
</dbReference>
<sequence length="595" mass="64743">MNDLVKKLLLLSFLFSTFASAGFESVLKKQKFLSPDEAFQVSAVLKDEVIETKINMADKIHVYENSLIYRIISPSSVALTVTKPQAHDFDGDMVYEKEVLVTIPVKEIASKVKGDYTLEIEFQGCSDAGICYQPIKKTFDFKGAELGLFDKISKLVNEGNTAKIADILVNESSIFILLLFFIFGLLLSLTPCIFPMIPILSSIIVSQQGRNEKPSVAQAFFTSLVYVVSMALTYTAVGIIAGLVGADIQTAMQTPWVLTLFAAMFVALAFSLFGYYEIGLPASWQSKLSSVSDNAQGKGILGTAVMGLLSALIVGPCVAPPLGGAVLFISHTGDALLGGSALFIMSIGMGMPLLIVGLGAGKFMPKPGGWMTAVSQTFGVMMLGLGIFMLSRILPDSLTMILWALLLIGSALYMGVFNPSSATHGAKKLFQLLAMVFLLYGVSLFIGGISGASSMIRPFEKFTQVQTSVTPTASMSADKESHRGYSVERLMKEVRESEKPVVVDFGKKSCTACTELEEITFPDPRVQEHLKKFTFIKIDLTDNTDADKALLKKFELFGTPNIIFFDKANNYLPEKSLTGFIPPEDFATHLERITQ</sequence>
<evidence type="ECO:0000256" key="6">
    <source>
        <dbReference type="ARBA" id="ARBA00023136"/>
    </source>
</evidence>
<dbReference type="InterPro" id="IPR012336">
    <property type="entry name" value="Thioredoxin-like_fold"/>
</dbReference>
<feature type="signal peptide" evidence="8">
    <location>
        <begin position="1"/>
        <end position="21"/>
    </location>
</feature>
<dbReference type="Pfam" id="PF11412">
    <property type="entry name" value="DsbD_N"/>
    <property type="match status" value="1"/>
</dbReference>
<dbReference type="EMBL" id="JAQIBC010000001">
    <property type="protein sequence ID" value="MDM5262835.1"/>
    <property type="molecule type" value="Genomic_DNA"/>
</dbReference>
<feature type="transmembrane region" description="Helical" evidence="7">
    <location>
        <begin position="429"/>
        <end position="449"/>
    </location>
</feature>
<evidence type="ECO:0000313" key="11">
    <source>
        <dbReference type="Proteomes" id="UP001169066"/>
    </source>
</evidence>
<keyword evidence="2" id="KW-1003">Cell membrane</keyword>
<dbReference type="InterPro" id="IPR028250">
    <property type="entry name" value="DsbDN"/>
</dbReference>
<keyword evidence="3 7" id="KW-0812">Transmembrane</keyword>
<feature type="transmembrane region" description="Helical" evidence="7">
    <location>
        <begin position="299"/>
        <end position="329"/>
    </location>
</feature>
<comment type="subcellular location">
    <subcellularLocation>
        <location evidence="1">Cell membrane</location>
        <topology evidence="1">Multi-pass membrane protein</topology>
    </subcellularLocation>
</comment>
<dbReference type="InterPro" id="IPR036929">
    <property type="entry name" value="DsbDN_sf"/>
</dbReference>
<feature type="chain" id="PRO_5045054762" evidence="8">
    <location>
        <begin position="22"/>
        <end position="595"/>
    </location>
</feature>
<dbReference type="Pfam" id="PF13098">
    <property type="entry name" value="Thioredoxin_2"/>
    <property type="match status" value="1"/>
</dbReference>
<evidence type="ECO:0000256" key="1">
    <source>
        <dbReference type="ARBA" id="ARBA00004651"/>
    </source>
</evidence>
<evidence type="ECO:0000256" key="7">
    <source>
        <dbReference type="SAM" id="Phobius"/>
    </source>
</evidence>
<protein>
    <submittedName>
        <fullName evidence="10">Protein-disulfide reductase DsbD</fullName>
        <ecNumber evidence="10">1.8.1.8</ecNumber>
    </submittedName>
</protein>
<keyword evidence="6 7" id="KW-0472">Membrane</keyword>
<keyword evidence="4" id="KW-0201">Cytochrome c-type biogenesis</keyword>
<dbReference type="InterPro" id="IPR036249">
    <property type="entry name" value="Thioredoxin-like_sf"/>
</dbReference>
<evidence type="ECO:0000256" key="4">
    <source>
        <dbReference type="ARBA" id="ARBA00022748"/>
    </source>
</evidence>
<dbReference type="PANTHER" id="PTHR32234:SF0">
    <property type="entry name" value="THIOL:DISULFIDE INTERCHANGE PROTEIN DSBD"/>
    <property type="match status" value="1"/>
</dbReference>
<keyword evidence="8" id="KW-0732">Signal</keyword>
<feature type="transmembrane region" description="Helical" evidence="7">
    <location>
        <begin position="400"/>
        <end position="417"/>
    </location>
</feature>
<feature type="domain" description="Thioredoxin" evidence="9">
    <location>
        <begin position="453"/>
        <end position="595"/>
    </location>
</feature>
<dbReference type="InterPro" id="IPR003834">
    <property type="entry name" value="Cyt_c_assmbl_TM_dom"/>
</dbReference>
<evidence type="ECO:0000259" key="9">
    <source>
        <dbReference type="PROSITE" id="PS51352"/>
    </source>
</evidence>
<organism evidence="10 11">
    <name type="scientific">Sulfurovum xiamenensis</name>
    <dbReference type="NCBI Taxonomy" id="3019066"/>
    <lineage>
        <taxon>Bacteria</taxon>
        <taxon>Pseudomonadati</taxon>
        <taxon>Campylobacterota</taxon>
        <taxon>Epsilonproteobacteria</taxon>
        <taxon>Campylobacterales</taxon>
        <taxon>Sulfurovaceae</taxon>
        <taxon>Sulfurovum</taxon>
    </lineage>
</organism>
<feature type="transmembrane region" description="Helical" evidence="7">
    <location>
        <begin position="220"/>
        <end position="244"/>
    </location>
</feature>
<evidence type="ECO:0000256" key="8">
    <source>
        <dbReference type="SAM" id="SignalP"/>
    </source>
</evidence>
<dbReference type="Pfam" id="PF02683">
    <property type="entry name" value="DsbD_TM"/>
    <property type="match status" value="1"/>
</dbReference>
<dbReference type="GO" id="GO:0047134">
    <property type="term" value="F:protein-disulfide reductase [NAD(P)H] activity"/>
    <property type="evidence" value="ECO:0007669"/>
    <property type="project" value="UniProtKB-EC"/>
</dbReference>
<dbReference type="Gene3D" id="3.40.30.10">
    <property type="entry name" value="Glutaredoxin"/>
    <property type="match status" value="1"/>
</dbReference>
<keyword evidence="5 7" id="KW-1133">Transmembrane helix</keyword>
<feature type="transmembrane region" description="Helical" evidence="7">
    <location>
        <begin position="370"/>
        <end position="394"/>
    </location>
</feature>
<gene>
    <name evidence="10" type="primary">dsbD</name>
    <name evidence="10" type="ORF">PF327_01355</name>
</gene>